<organism evidence="1 2">
    <name type="scientific">Bradyrhizobium brasilense</name>
    <dbReference type="NCBI Taxonomy" id="1419277"/>
    <lineage>
        <taxon>Bacteria</taxon>
        <taxon>Pseudomonadati</taxon>
        <taxon>Pseudomonadota</taxon>
        <taxon>Alphaproteobacteria</taxon>
        <taxon>Hyphomicrobiales</taxon>
        <taxon>Nitrobacteraceae</taxon>
        <taxon>Bradyrhizobium</taxon>
    </lineage>
</organism>
<accession>A0ABY8JMN2</accession>
<evidence type="ECO:0008006" key="3">
    <source>
        <dbReference type="Google" id="ProtNLM"/>
    </source>
</evidence>
<evidence type="ECO:0000313" key="2">
    <source>
        <dbReference type="Proteomes" id="UP001221546"/>
    </source>
</evidence>
<name>A0ABY8JMN2_9BRAD</name>
<keyword evidence="2" id="KW-1185">Reference proteome</keyword>
<dbReference type="RefSeq" id="WP_310885779.1">
    <property type="nucleotide sequence ID" value="NZ_CP121646.1"/>
</dbReference>
<dbReference type="Proteomes" id="UP001221546">
    <property type="component" value="Chromosome"/>
</dbReference>
<sequence length="64" mass="7221">MKNRYSEFIETKELKRPLTVEVEHSQIIGFVKIALNGLEMPAVALPGEWHGNLKCDELANSLVL</sequence>
<protein>
    <recommendedName>
        <fullName evidence="3">Transposase</fullName>
    </recommendedName>
</protein>
<gene>
    <name evidence="1" type="ORF">QA636_15640</name>
</gene>
<proteinExistence type="predicted"/>
<reference evidence="1 2" key="1">
    <citation type="submission" date="2023-04" db="EMBL/GenBank/DDBJ databases">
        <title>Australian commercial rhizobial inoculants.</title>
        <authorList>
            <person name="Kohlmeier M.G."/>
            <person name="O'Hara G.W."/>
            <person name="Colombi E."/>
            <person name="Ramsay J.P."/>
            <person name="Terpolilli J."/>
        </authorList>
    </citation>
    <scope>NUCLEOTIDE SEQUENCE [LARGE SCALE GENOMIC DNA]</scope>
    <source>
        <strain evidence="1 2">CB627</strain>
    </source>
</reference>
<dbReference type="EMBL" id="CP121646">
    <property type="protein sequence ID" value="WFU66835.1"/>
    <property type="molecule type" value="Genomic_DNA"/>
</dbReference>
<evidence type="ECO:0000313" key="1">
    <source>
        <dbReference type="EMBL" id="WFU66835.1"/>
    </source>
</evidence>